<keyword evidence="2" id="KW-0560">Oxidoreductase</keyword>
<dbReference type="InterPro" id="IPR002225">
    <property type="entry name" value="3Beta_OHSteriod_DH/Estase"/>
</dbReference>
<feature type="domain" description="3-beta hydroxysteroid dehydrogenase/isomerase" evidence="3">
    <location>
        <begin position="79"/>
        <end position="139"/>
    </location>
</feature>
<keyword evidence="5" id="KW-1185">Reference proteome</keyword>
<dbReference type="Proteomes" id="UP001164929">
    <property type="component" value="Chromosome 4"/>
</dbReference>
<proteinExistence type="predicted"/>
<name>A0AAD6W868_9ROSI</name>
<accession>A0AAD6W868</accession>
<dbReference type="EMBL" id="JAQIZT010000004">
    <property type="protein sequence ID" value="KAJ7002376.1"/>
    <property type="molecule type" value="Genomic_DNA"/>
</dbReference>
<evidence type="ECO:0000259" key="3">
    <source>
        <dbReference type="Pfam" id="PF01073"/>
    </source>
</evidence>
<evidence type="ECO:0000256" key="2">
    <source>
        <dbReference type="ARBA" id="ARBA00023002"/>
    </source>
</evidence>
<evidence type="ECO:0000313" key="4">
    <source>
        <dbReference type="EMBL" id="KAJ7002376.1"/>
    </source>
</evidence>
<dbReference type="GO" id="GO:0006694">
    <property type="term" value="P:steroid biosynthetic process"/>
    <property type="evidence" value="ECO:0007669"/>
    <property type="project" value="InterPro"/>
</dbReference>
<evidence type="ECO:0000256" key="1">
    <source>
        <dbReference type="ARBA" id="ARBA00022857"/>
    </source>
</evidence>
<dbReference type="GO" id="GO:0016616">
    <property type="term" value="F:oxidoreductase activity, acting on the CH-OH group of donors, NAD or NADP as acceptor"/>
    <property type="evidence" value="ECO:0007669"/>
    <property type="project" value="InterPro"/>
</dbReference>
<sequence>MLIIDPILKCTFWPFTPCAFPETKPNQTQPSLRRDYEGAGDRCIRLLRRPHSVRALVRRTSDISELPPPSSGESSNSHTSLLDAFSGCQVIFHAAAIVEPWLPDPSKFFSVNVEGLNNVLQAAKETETIEKIIYTSSVHCEKRFLYGIREIKDDC</sequence>
<dbReference type="SUPFAM" id="SSF51735">
    <property type="entry name" value="NAD(P)-binding Rossmann-fold domains"/>
    <property type="match status" value="1"/>
</dbReference>
<dbReference type="InterPro" id="IPR036291">
    <property type="entry name" value="NAD(P)-bd_dom_sf"/>
</dbReference>
<keyword evidence="1" id="KW-0521">NADP</keyword>
<evidence type="ECO:0000313" key="5">
    <source>
        <dbReference type="Proteomes" id="UP001164929"/>
    </source>
</evidence>
<protein>
    <recommendedName>
        <fullName evidence="3">3-beta hydroxysteroid dehydrogenase/isomerase domain-containing protein</fullName>
    </recommendedName>
</protein>
<dbReference type="PANTHER" id="PTHR10366">
    <property type="entry name" value="NAD DEPENDENT EPIMERASE/DEHYDRATASE"/>
    <property type="match status" value="1"/>
</dbReference>
<dbReference type="Gene3D" id="3.40.50.720">
    <property type="entry name" value="NAD(P)-binding Rossmann-like Domain"/>
    <property type="match status" value="1"/>
</dbReference>
<dbReference type="Pfam" id="PF01073">
    <property type="entry name" value="3Beta_HSD"/>
    <property type="match status" value="1"/>
</dbReference>
<reference evidence="4 5" key="1">
    <citation type="journal article" date="2023" name="Mol. Ecol. Resour.">
        <title>Chromosome-level genome assembly of a triploid poplar Populus alba 'Berolinensis'.</title>
        <authorList>
            <person name="Chen S."/>
            <person name="Yu Y."/>
            <person name="Wang X."/>
            <person name="Wang S."/>
            <person name="Zhang T."/>
            <person name="Zhou Y."/>
            <person name="He R."/>
            <person name="Meng N."/>
            <person name="Wang Y."/>
            <person name="Liu W."/>
            <person name="Liu Z."/>
            <person name="Liu J."/>
            <person name="Guo Q."/>
            <person name="Huang H."/>
            <person name="Sederoff R.R."/>
            <person name="Wang G."/>
            <person name="Qu G."/>
            <person name="Chen S."/>
        </authorList>
    </citation>
    <scope>NUCLEOTIDE SEQUENCE [LARGE SCALE GENOMIC DNA]</scope>
    <source>
        <strain evidence="4">SC-2020</strain>
    </source>
</reference>
<dbReference type="AlphaFoldDB" id="A0AAD6W868"/>
<comment type="caution">
    <text evidence="4">The sequence shown here is derived from an EMBL/GenBank/DDBJ whole genome shotgun (WGS) entry which is preliminary data.</text>
</comment>
<gene>
    <name evidence="4" type="ORF">NC653_012435</name>
</gene>
<organism evidence="4 5">
    <name type="scientific">Populus alba x Populus x berolinensis</name>
    <dbReference type="NCBI Taxonomy" id="444605"/>
    <lineage>
        <taxon>Eukaryota</taxon>
        <taxon>Viridiplantae</taxon>
        <taxon>Streptophyta</taxon>
        <taxon>Embryophyta</taxon>
        <taxon>Tracheophyta</taxon>
        <taxon>Spermatophyta</taxon>
        <taxon>Magnoliopsida</taxon>
        <taxon>eudicotyledons</taxon>
        <taxon>Gunneridae</taxon>
        <taxon>Pentapetalae</taxon>
        <taxon>rosids</taxon>
        <taxon>fabids</taxon>
        <taxon>Malpighiales</taxon>
        <taxon>Salicaceae</taxon>
        <taxon>Saliceae</taxon>
        <taxon>Populus</taxon>
    </lineage>
</organism>
<dbReference type="InterPro" id="IPR050425">
    <property type="entry name" value="NAD(P)_dehydrat-like"/>
</dbReference>
<dbReference type="PANTHER" id="PTHR10366:SF624">
    <property type="entry name" value="NAD(P)-BINDING ROSSMANN-FOLD SUPERFAMILY PROTEIN"/>
    <property type="match status" value="1"/>
</dbReference>